<accession>A0ACC5RCV4</accession>
<sequence length="415" mass="43622">MPVNVLFPKVSLEAASGRIARWCVGDGDAVTAGQVLFEIDNDKAAVEVESPGTGVIRTLTGAETEVDVGAEVARIYASGETVASAPAKTVESVIAAAPAISAPSVPTSTSRKGPNPTPLARRIARERGVSLEGLSGSGPGGRIQRKDVLARLAAPAVPDAAKERPLHAVWLRRGSGVPVVMLHGFSADHNNWRGLFAGGRSDWPALAIDLPGHGQSPRAIPDHLDEIAELVEATLAAEQVGPAVLAGHSFGGALAVRLAHRARLDIRGLCLFAPGGLGPEINGPFTEGILRAKAPESLRPWLELLVHDPAAISDAFLRAVMQQRSDDGLMAAMRAFAGRFFPDGTQSLSVRAELARLPHLVRVVFGRQDRILPFAATTGLPGNVALHALDACGHVPHIEHPELALRILSEVWRAA</sequence>
<evidence type="ECO:0000313" key="1">
    <source>
        <dbReference type="EMBL" id="MBK1870439.1"/>
    </source>
</evidence>
<protein>
    <submittedName>
        <fullName evidence="1">Acetoin dehydrogenase dihydrolipoyllysine-residue acetyltransferase subunit</fullName>
    </submittedName>
</protein>
<dbReference type="EMBL" id="JAENHL010000008">
    <property type="protein sequence ID" value="MBK1870439.1"/>
    <property type="molecule type" value="Genomic_DNA"/>
</dbReference>
<proteinExistence type="predicted"/>
<gene>
    <name evidence="1" type="ORF">JHL16_29005</name>
</gene>
<dbReference type="Proteomes" id="UP000616151">
    <property type="component" value="Unassembled WGS sequence"/>
</dbReference>
<reference evidence="1" key="1">
    <citation type="submission" date="2021-01" db="EMBL/GenBank/DDBJ databases">
        <authorList>
            <person name="Sun Q."/>
        </authorList>
    </citation>
    <scope>NUCLEOTIDE SEQUENCE</scope>
    <source>
        <strain evidence="1">YIM B02566</strain>
    </source>
</reference>
<keyword evidence="2" id="KW-1185">Reference proteome</keyword>
<organism evidence="1 2">
    <name type="scientific">Taklimakanibacter albus</name>
    <dbReference type="NCBI Taxonomy" id="2800327"/>
    <lineage>
        <taxon>Bacteria</taxon>
        <taxon>Pseudomonadati</taxon>
        <taxon>Pseudomonadota</taxon>
        <taxon>Alphaproteobacteria</taxon>
        <taxon>Hyphomicrobiales</taxon>
        <taxon>Aestuariivirgaceae</taxon>
        <taxon>Taklimakanibacter</taxon>
    </lineage>
</organism>
<comment type="caution">
    <text evidence="1">The sequence shown here is derived from an EMBL/GenBank/DDBJ whole genome shotgun (WGS) entry which is preliminary data.</text>
</comment>
<evidence type="ECO:0000313" key="2">
    <source>
        <dbReference type="Proteomes" id="UP000616151"/>
    </source>
</evidence>
<name>A0ACC5RCV4_9HYPH</name>